<accession>A0A1D6QPW5</accession>
<sequence length="90" mass="10632">MLKNNRTFKGILDFFHRSLLLEPNLMGVLWRANKFEPVAIQLFLMTYVELQTFTIAYREKISYNWLSVSHGFLWPSSPELVFHFLDGCTC</sequence>
<organism evidence="1">
    <name type="scientific">Zea mays</name>
    <name type="common">Maize</name>
    <dbReference type="NCBI Taxonomy" id="4577"/>
    <lineage>
        <taxon>Eukaryota</taxon>
        <taxon>Viridiplantae</taxon>
        <taxon>Streptophyta</taxon>
        <taxon>Embryophyta</taxon>
        <taxon>Tracheophyta</taxon>
        <taxon>Spermatophyta</taxon>
        <taxon>Magnoliopsida</taxon>
        <taxon>Liliopsida</taxon>
        <taxon>Poales</taxon>
        <taxon>Poaceae</taxon>
        <taxon>PACMAD clade</taxon>
        <taxon>Panicoideae</taxon>
        <taxon>Andropogonodae</taxon>
        <taxon>Andropogoneae</taxon>
        <taxon>Tripsacinae</taxon>
        <taxon>Zea</taxon>
    </lineage>
</organism>
<dbReference type="AlphaFoldDB" id="A0A1D6QPW5"/>
<protein>
    <submittedName>
        <fullName evidence="1">Protein kinase superfamily protein</fullName>
    </submittedName>
</protein>
<dbReference type="EMBL" id="CM000780">
    <property type="protein sequence ID" value="AQK59565.1"/>
    <property type="molecule type" value="Genomic_DNA"/>
</dbReference>
<reference evidence="1" key="1">
    <citation type="submission" date="2015-12" db="EMBL/GenBank/DDBJ databases">
        <title>Update maize B73 reference genome by single molecule sequencing technologies.</title>
        <authorList>
            <consortium name="Maize Genome Sequencing Project"/>
            <person name="Ware D."/>
        </authorList>
    </citation>
    <scope>NUCLEOTIDE SEQUENCE</scope>
    <source>
        <tissue evidence="1">Seedling</tissue>
    </source>
</reference>
<dbReference type="GO" id="GO:0016301">
    <property type="term" value="F:kinase activity"/>
    <property type="evidence" value="ECO:0007669"/>
    <property type="project" value="UniProtKB-KW"/>
</dbReference>
<proteinExistence type="predicted"/>
<evidence type="ECO:0000313" key="1">
    <source>
        <dbReference type="EMBL" id="AQK59565.1"/>
    </source>
</evidence>
<gene>
    <name evidence="1" type="ORF">ZEAMMB73_Zm00001d053515</name>
</gene>
<keyword evidence="1" id="KW-0418">Kinase</keyword>
<keyword evidence="1" id="KW-0808">Transferase</keyword>
<name>A0A1D6QPW5_MAIZE</name>